<gene>
    <name evidence="1" type="ORF">N7335_02130</name>
</gene>
<dbReference type="AlphaFoldDB" id="A0AA42H6N1"/>
<dbReference type="InterPro" id="IPR009061">
    <property type="entry name" value="DNA-bd_dom_put_sf"/>
</dbReference>
<dbReference type="EMBL" id="JAODZE010000001">
    <property type="protein sequence ID" value="MDH0145185.1"/>
    <property type="molecule type" value="Genomic_DNA"/>
</dbReference>
<evidence type="ECO:0000313" key="2">
    <source>
        <dbReference type="Proteomes" id="UP001158076"/>
    </source>
</evidence>
<organism evidence="1 2">
    <name type="scientific">Stutzerimonas stutzeri</name>
    <name type="common">Pseudomonas stutzeri</name>
    <dbReference type="NCBI Taxonomy" id="316"/>
    <lineage>
        <taxon>Bacteria</taxon>
        <taxon>Pseudomonadati</taxon>
        <taxon>Pseudomonadota</taxon>
        <taxon>Gammaproteobacteria</taxon>
        <taxon>Pseudomonadales</taxon>
        <taxon>Pseudomonadaceae</taxon>
        <taxon>Stutzerimonas</taxon>
    </lineage>
</organism>
<dbReference type="SUPFAM" id="SSF46955">
    <property type="entry name" value="Putative DNA-binding domain"/>
    <property type="match status" value="1"/>
</dbReference>
<evidence type="ECO:0000313" key="1">
    <source>
        <dbReference type="EMBL" id="MDH0145185.1"/>
    </source>
</evidence>
<reference evidence="1" key="1">
    <citation type="submission" date="2022-09" db="EMBL/GenBank/DDBJ databases">
        <title>Intensive care unit water sources are persistently colonized with multi-drug resistant bacteria and are the site of extensive horizontal gene transfer of antibiotic resistance genes.</title>
        <authorList>
            <person name="Diorio-Toth L."/>
        </authorList>
    </citation>
    <scope>NUCLEOTIDE SEQUENCE</scope>
    <source>
        <strain evidence="1">GD04147</strain>
    </source>
</reference>
<comment type="caution">
    <text evidence="1">The sequence shown here is derived from an EMBL/GenBank/DDBJ whole genome shotgun (WGS) entry which is preliminary data.</text>
</comment>
<dbReference type="RefSeq" id="WP_279647962.1">
    <property type="nucleotide sequence ID" value="NZ_JAODZE010000001.1"/>
</dbReference>
<protein>
    <submittedName>
        <fullName evidence="1">Helix-turn-helix domain-containing protein</fullName>
    </submittedName>
</protein>
<proteinExistence type="predicted"/>
<accession>A0AA42H6N1</accession>
<sequence>MSAVETSFTIVSEEAEIRRLAEKLGYLTEDQVAMLAKSKVSTVQAWRMRGKGPLYVHFGNAFFYEASDVVEYLRGIKKTRSRESMTIPVGAEG</sequence>
<name>A0AA42H6N1_STUST</name>
<dbReference type="Proteomes" id="UP001158076">
    <property type="component" value="Unassembled WGS sequence"/>
</dbReference>